<dbReference type="OrthoDB" id="5772781at2759"/>
<evidence type="ECO:0000256" key="1">
    <source>
        <dbReference type="ARBA" id="ARBA00011961"/>
    </source>
</evidence>
<evidence type="ECO:0000313" key="4">
    <source>
        <dbReference type="Proteomes" id="UP000308199"/>
    </source>
</evidence>
<accession>A0A4S4L5P9</accession>
<reference evidence="3 4" key="1">
    <citation type="submission" date="2019-02" db="EMBL/GenBank/DDBJ databases">
        <title>Genome sequencing of the rare red list fungi Phellinidium pouzarii.</title>
        <authorList>
            <person name="Buettner E."/>
            <person name="Kellner H."/>
        </authorList>
    </citation>
    <scope>NUCLEOTIDE SEQUENCE [LARGE SCALE GENOMIC DNA]</scope>
    <source>
        <strain evidence="3 4">DSM 108285</strain>
    </source>
</reference>
<dbReference type="PIRSF" id="PIRSF006221">
    <property type="entry name" value="Ketosamine-3-kinase"/>
    <property type="match status" value="1"/>
</dbReference>
<name>A0A4S4L5P9_9AGAM</name>
<comment type="catalytic activity">
    <reaction evidence="2">
        <text>N(6)-D-ribulosyl-L-lysyl-[protein] + ATP = N(6)-(3-O-phospho-D-ribulosyl)-L-lysyl-[protein] + ADP + H(+)</text>
        <dbReference type="Rhea" id="RHEA:48432"/>
        <dbReference type="Rhea" id="RHEA-COMP:12103"/>
        <dbReference type="Rhea" id="RHEA-COMP:12104"/>
        <dbReference type="ChEBI" id="CHEBI:15378"/>
        <dbReference type="ChEBI" id="CHEBI:30616"/>
        <dbReference type="ChEBI" id="CHEBI:90418"/>
        <dbReference type="ChEBI" id="CHEBI:90420"/>
        <dbReference type="ChEBI" id="CHEBI:456216"/>
        <dbReference type="EC" id="2.7.1.172"/>
    </reaction>
    <physiologicalReaction direction="left-to-right" evidence="2">
        <dbReference type="Rhea" id="RHEA:48433"/>
    </physiologicalReaction>
</comment>
<dbReference type="PANTHER" id="PTHR12149">
    <property type="entry name" value="FRUCTOSAMINE 3 KINASE-RELATED PROTEIN"/>
    <property type="match status" value="1"/>
</dbReference>
<dbReference type="InterPro" id="IPR011009">
    <property type="entry name" value="Kinase-like_dom_sf"/>
</dbReference>
<proteinExistence type="predicted"/>
<dbReference type="Pfam" id="PF03881">
    <property type="entry name" value="Fructosamin_kin"/>
    <property type="match status" value="1"/>
</dbReference>
<dbReference type="Proteomes" id="UP000308199">
    <property type="component" value="Unassembled WGS sequence"/>
</dbReference>
<dbReference type="SUPFAM" id="SSF56112">
    <property type="entry name" value="Protein kinase-like (PK-like)"/>
    <property type="match status" value="1"/>
</dbReference>
<dbReference type="GO" id="GO:0102193">
    <property type="term" value="F:protein-ribulosamine 3-kinase activity"/>
    <property type="evidence" value="ECO:0007669"/>
    <property type="project" value="UniProtKB-EC"/>
</dbReference>
<protein>
    <recommendedName>
        <fullName evidence="1">protein-ribulosamine 3-kinase</fullName>
        <ecNumber evidence="1">2.7.1.172</ecNumber>
    </recommendedName>
</protein>
<dbReference type="PANTHER" id="PTHR12149:SF8">
    <property type="entry name" value="PROTEIN-RIBULOSAMINE 3-KINASE"/>
    <property type="match status" value="1"/>
</dbReference>
<organism evidence="3 4">
    <name type="scientific">Phellinidium pouzarii</name>
    <dbReference type="NCBI Taxonomy" id="167371"/>
    <lineage>
        <taxon>Eukaryota</taxon>
        <taxon>Fungi</taxon>
        <taxon>Dikarya</taxon>
        <taxon>Basidiomycota</taxon>
        <taxon>Agaricomycotina</taxon>
        <taxon>Agaricomycetes</taxon>
        <taxon>Hymenochaetales</taxon>
        <taxon>Hymenochaetaceae</taxon>
        <taxon>Phellinidium</taxon>
    </lineage>
</organism>
<gene>
    <name evidence="3" type="ORF">EW145_g3840</name>
</gene>
<evidence type="ECO:0000256" key="2">
    <source>
        <dbReference type="ARBA" id="ARBA00048655"/>
    </source>
</evidence>
<dbReference type="EC" id="2.7.1.172" evidence="1"/>
<dbReference type="InterPro" id="IPR016477">
    <property type="entry name" value="Fructo-/Ketosamine-3-kinase"/>
</dbReference>
<keyword evidence="4" id="KW-1185">Reference proteome</keyword>
<dbReference type="EMBL" id="SGPK01000175">
    <property type="protein sequence ID" value="THH06792.1"/>
    <property type="molecule type" value="Genomic_DNA"/>
</dbReference>
<comment type="caution">
    <text evidence="3">The sequence shown here is derived from an EMBL/GenBank/DDBJ whole genome shotgun (WGS) entry which is preliminary data.</text>
</comment>
<dbReference type="AlphaFoldDB" id="A0A4S4L5P9"/>
<evidence type="ECO:0000313" key="3">
    <source>
        <dbReference type="EMBL" id="THH06792.1"/>
    </source>
</evidence>
<sequence>MALSILLQKIKELEPESDFTVDLPLITSSSGRRYYAKVGDLSEQEQYLGEVESLKHIVHAAPGLAPRVLVSGTNDEECPYFISEYKDVMPHSSASMTKLATRLATELHVHKSEQGFGFGVPTFCGLTRLENGWFDTWEKCFDALIGSLQEGLEKRGSNVLCEKIASVRKTVIPYLLQPLRVDPVILHGDLWSGNTGVDSTSGEPIVYDPSSFYGHNEADLAIARIFGGFPQTFF</sequence>
<dbReference type="Gene3D" id="3.90.1200.10">
    <property type="match status" value="1"/>
</dbReference>